<name>A0A081PUJ4_STRMT</name>
<dbReference type="PATRIC" id="fig|28037.99.peg.69"/>
<dbReference type="Proteomes" id="UP000028093">
    <property type="component" value="Unassembled WGS sequence"/>
</dbReference>
<reference evidence="1 2" key="1">
    <citation type="submission" date="2014-05" db="EMBL/GenBank/DDBJ databases">
        <authorList>
            <person name="Daugherty S.C."/>
            <person name="Tallon L.J."/>
            <person name="Sadzewicz L."/>
            <person name="Kilian M."/>
            <person name="Tettelin H."/>
        </authorList>
    </citation>
    <scope>NUCLEOTIDE SEQUENCE [LARGE SCALE GENOMIC DNA]</scope>
    <source>
        <strain evidence="1 2">SK1126</strain>
    </source>
</reference>
<evidence type="ECO:0000313" key="1">
    <source>
        <dbReference type="EMBL" id="KEQ34367.1"/>
    </source>
</evidence>
<sequence length="44" mass="4836">MFKLVTMALLLILAYGIGLVMLELKNAPLMDDEIPSSLNNEGDK</sequence>
<dbReference type="EMBL" id="JPFT01000001">
    <property type="protein sequence ID" value="KEQ34367.1"/>
    <property type="molecule type" value="Genomic_DNA"/>
</dbReference>
<dbReference type="RefSeq" id="WP_265182510.1">
    <property type="nucleotide sequence ID" value="NZ_JPFT01000001.1"/>
</dbReference>
<gene>
    <name evidence="1" type="ORF">SK1126_0075</name>
</gene>
<proteinExistence type="predicted"/>
<organism evidence="1 2">
    <name type="scientific">Streptococcus mitis</name>
    <dbReference type="NCBI Taxonomy" id="28037"/>
    <lineage>
        <taxon>Bacteria</taxon>
        <taxon>Bacillati</taxon>
        <taxon>Bacillota</taxon>
        <taxon>Bacilli</taxon>
        <taxon>Lactobacillales</taxon>
        <taxon>Streptococcaceae</taxon>
        <taxon>Streptococcus</taxon>
        <taxon>Streptococcus mitis group</taxon>
    </lineage>
</organism>
<protein>
    <submittedName>
        <fullName evidence="1">Uncharacterized protein</fullName>
    </submittedName>
</protein>
<dbReference type="AlphaFoldDB" id="A0A081PUJ4"/>
<accession>A0A081PUJ4</accession>
<evidence type="ECO:0000313" key="2">
    <source>
        <dbReference type="Proteomes" id="UP000028093"/>
    </source>
</evidence>
<comment type="caution">
    <text evidence="1">The sequence shown here is derived from an EMBL/GenBank/DDBJ whole genome shotgun (WGS) entry which is preliminary data.</text>
</comment>